<gene>
    <name evidence="1" type="ORF">S01H1_79789</name>
</gene>
<comment type="caution">
    <text evidence="1">The sequence shown here is derived from an EMBL/GenBank/DDBJ whole genome shotgun (WGS) entry which is preliminary data.</text>
</comment>
<proteinExistence type="predicted"/>
<feature type="non-terminal residue" evidence="1">
    <location>
        <position position="1"/>
    </location>
</feature>
<evidence type="ECO:0000313" key="1">
    <source>
        <dbReference type="EMBL" id="GAG43149.1"/>
    </source>
</evidence>
<accession>X0XJ28</accession>
<organism evidence="1">
    <name type="scientific">marine sediment metagenome</name>
    <dbReference type="NCBI Taxonomy" id="412755"/>
    <lineage>
        <taxon>unclassified sequences</taxon>
        <taxon>metagenomes</taxon>
        <taxon>ecological metagenomes</taxon>
    </lineage>
</organism>
<dbReference type="EMBL" id="BARS01053824">
    <property type="protein sequence ID" value="GAG43149.1"/>
    <property type="molecule type" value="Genomic_DNA"/>
</dbReference>
<reference evidence="1" key="1">
    <citation type="journal article" date="2014" name="Front. Microbiol.">
        <title>High frequency of phylogenetically diverse reductive dehalogenase-homologous genes in deep subseafloor sedimentary metagenomes.</title>
        <authorList>
            <person name="Kawai M."/>
            <person name="Futagami T."/>
            <person name="Toyoda A."/>
            <person name="Takaki Y."/>
            <person name="Nishi S."/>
            <person name="Hori S."/>
            <person name="Arai W."/>
            <person name="Tsubouchi T."/>
            <person name="Morono Y."/>
            <person name="Uchiyama I."/>
            <person name="Ito T."/>
            <person name="Fujiyama A."/>
            <person name="Inagaki F."/>
            <person name="Takami H."/>
        </authorList>
    </citation>
    <scope>NUCLEOTIDE SEQUENCE</scope>
    <source>
        <strain evidence="1">Expedition CK06-06</strain>
    </source>
</reference>
<protein>
    <submittedName>
        <fullName evidence="1">Uncharacterized protein</fullName>
    </submittedName>
</protein>
<feature type="non-terminal residue" evidence="1">
    <location>
        <position position="224"/>
    </location>
</feature>
<name>X0XJ28_9ZZZZ</name>
<dbReference type="AlphaFoldDB" id="X0XJ28"/>
<sequence>PKRLVREVLYQSDLEAQFDRSLKEAGDDVSALRELQKWCKENGLEQESRRCEFLARLHVTQLHDKNKLAELRRFAKQHTLEREWVKALPQIYRARLSMAAEDHVALYDLSGWCIQNGLSEEAVACRRMALEREFAFKVSEVAGNAEKLDELGRWFGKTRKSQELADKCYDLSYAARKKGATSPETWWDLVKWCAGPAGRRGLPAVEEEAARAVSAFASAKNIKA</sequence>